<reference evidence="1 2" key="1">
    <citation type="journal article" date="2006" name="Science">
        <title>Phytophthora genome sequences uncover evolutionary origins and mechanisms of pathogenesis.</title>
        <authorList>
            <person name="Tyler B.M."/>
            <person name="Tripathy S."/>
            <person name="Zhang X."/>
            <person name="Dehal P."/>
            <person name="Jiang R.H."/>
            <person name="Aerts A."/>
            <person name="Arredondo F.D."/>
            <person name="Baxter L."/>
            <person name="Bensasson D."/>
            <person name="Beynon J.L."/>
            <person name="Chapman J."/>
            <person name="Damasceno C.M."/>
            <person name="Dorrance A.E."/>
            <person name="Dou D."/>
            <person name="Dickerman A.W."/>
            <person name="Dubchak I.L."/>
            <person name="Garbelotto M."/>
            <person name="Gijzen M."/>
            <person name="Gordon S.G."/>
            <person name="Govers F."/>
            <person name="Grunwald N.J."/>
            <person name="Huang W."/>
            <person name="Ivors K.L."/>
            <person name="Jones R.W."/>
            <person name="Kamoun S."/>
            <person name="Krampis K."/>
            <person name="Lamour K.H."/>
            <person name="Lee M.K."/>
            <person name="McDonald W.H."/>
            <person name="Medina M."/>
            <person name="Meijer H.J."/>
            <person name="Nordberg E.K."/>
            <person name="Maclean D.J."/>
            <person name="Ospina-Giraldo M.D."/>
            <person name="Morris P.F."/>
            <person name="Phuntumart V."/>
            <person name="Putnam N.H."/>
            <person name="Rash S."/>
            <person name="Rose J.K."/>
            <person name="Sakihama Y."/>
            <person name="Salamov A.A."/>
            <person name="Savidor A."/>
            <person name="Scheuring C.F."/>
            <person name="Smith B.M."/>
            <person name="Sobral B.W."/>
            <person name="Terry A."/>
            <person name="Torto-Alalibo T.A."/>
            <person name="Win J."/>
            <person name="Xu Z."/>
            <person name="Zhang H."/>
            <person name="Grigoriev I.V."/>
            <person name="Rokhsar D.S."/>
            <person name="Boore J.L."/>
        </authorList>
    </citation>
    <scope>NUCLEOTIDE SEQUENCE [LARGE SCALE GENOMIC DNA]</scope>
    <source>
        <strain evidence="1 2">P6497</strain>
    </source>
</reference>
<sequence length="56" mass="6593">CNYCFKRCESKRVLSNHERYCDSNPNKEEIARKRKANNDKGAYCAKCKHHFGKKNA</sequence>
<dbReference type="EMBL" id="JH159151">
    <property type="protein sequence ID" value="EGZ29136.1"/>
    <property type="molecule type" value="Genomic_DNA"/>
</dbReference>
<keyword evidence="2" id="KW-1185">Reference proteome</keyword>
<gene>
    <name evidence="1" type="ORF">PHYSODRAFT_373635</name>
</gene>
<dbReference type="GeneID" id="20650426"/>
<feature type="non-terminal residue" evidence="1">
    <location>
        <position position="56"/>
    </location>
</feature>
<dbReference type="RefSeq" id="XP_009516411.1">
    <property type="nucleotide sequence ID" value="XM_009518116.1"/>
</dbReference>
<protein>
    <submittedName>
        <fullName evidence="1">Uncharacterized protein</fullName>
    </submittedName>
</protein>
<proteinExistence type="predicted"/>
<organism evidence="1 2">
    <name type="scientific">Phytophthora sojae (strain P6497)</name>
    <name type="common">Soybean stem and root rot agent</name>
    <name type="synonym">Phytophthora megasperma f. sp. glycines</name>
    <dbReference type="NCBI Taxonomy" id="1094619"/>
    <lineage>
        <taxon>Eukaryota</taxon>
        <taxon>Sar</taxon>
        <taxon>Stramenopiles</taxon>
        <taxon>Oomycota</taxon>
        <taxon>Peronosporomycetes</taxon>
        <taxon>Peronosporales</taxon>
        <taxon>Peronosporaceae</taxon>
        <taxon>Phytophthora</taxon>
    </lineage>
</organism>
<dbReference type="AlphaFoldDB" id="G4YHN1"/>
<evidence type="ECO:0000313" key="2">
    <source>
        <dbReference type="Proteomes" id="UP000002640"/>
    </source>
</evidence>
<feature type="non-terminal residue" evidence="1">
    <location>
        <position position="1"/>
    </location>
</feature>
<dbReference type="Proteomes" id="UP000002640">
    <property type="component" value="Unassembled WGS sequence"/>
</dbReference>
<dbReference type="KEGG" id="psoj:PHYSODRAFT_373635"/>
<name>G4YHN1_PHYSP</name>
<dbReference type="SMR" id="G4YHN1"/>
<evidence type="ECO:0000313" key="1">
    <source>
        <dbReference type="EMBL" id="EGZ29136.1"/>
    </source>
</evidence>
<dbReference type="InParanoid" id="G4YHN1"/>
<accession>G4YHN1</accession>